<comment type="caution">
    <text evidence="2">The sequence shown here is derived from an EMBL/GenBank/DDBJ whole genome shotgun (WGS) entry which is preliminary data.</text>
</comment>
<reference evidence="2" key="1">
    <citation type="journal article" date="2014" name="Int. J. Syst. Evol. Microbiol.">
        <title>Complete genome sequence of Corynebacterium casei LMG S-19264T (=DSM 44701T), isolated from a smear-ripened cheese.</title>
        <authorList>
            <consortium name="US DOE Joint Genome Institute (JGI-PGF)"/>
            <person name="Walter F."/>
            <person name="Albersmeier A."/>
            <person name="Kalinowski J."/>
            <person name="Ruckert C."/>
        </authorList>
    </citation>
    <scope>NUCLEOTIDE SEQUENCE</scope>
    <source>
        <strain evidence="2">CGMCC 1.15478</strain>
    </source>
</reference>
<feature type="chain" id="PRO_5039524188" evidence="1">
    <location>
        <begin position="27"/>
        <end position="134"/>
    </location>
</feature>
<dbReference type="RefSeq" id="WP_188675603.1">
    <property type="nucleotide sequence ID" value="NZ_BMJH01000003.1"/>
</dbReference>
<dbReference type="EMBL" id="BMJH01000003">
    <property type="protein sequence ID" value="GGC71486.1"/>
    <property type="molecule type" value="Genomic_DNA"/>
</dbReference>
<dbReference type="AlphaFoldDB" id="A0A916UF80"/>
<evidence type="ECO:0000256" key="1">
    <source>
        <dbReference type="SAM" id="SignalP"/>
    </source>
</evidence>
<accession>A0A916UF80</accession>
<protein>
    <submittedName>
        <fullName evidence="2">Uncharacterized protein</fullName>
    </submittedName>
</protein>
<proteinExistence type="predicted"/>
<gene>
    <name evidence="2" type="ORF">GCM10011410_25590</name>
</gene>
<keyword evidence="1" id="KW-0732">Signal</keyword>
<evidence type="ECO:0000313" key="3">
    <source>
        <dbReference type="Proteomes" id="UP000641514"/>
    </source>
</evidence>
<feature type="signal peptide" evidence="1">
    <location>
        <begin position="1"/>
        <end position="26"/>
    </location>
</feature>
<name>A0A916UF80_9ACTN</name>
<sequence length="134" mass="14087">MPTSQLASRSTIVVCGLAAVLLSACTAPGPESTPADPPPPAPPGFALPDASMLCTDLAEREQEMRTYTPSIGRVTLNGIVINWATNNNVDLIELARNRDAIDTALIEACPTVRDNVMSYLDIPSIASAIIGLPE</sequence>
<dbReference type="Proteomes" id="UP000641514">
    <property type="component" value="Unassembled WGS sequence"/>
</dbReference>
<organism evidence="2 3">
    <name type="scientific">Hoyosella rhizosphaerae</name>
    <dbReference type="NCBI Taxonomy" id="1755582"/>
    <lineage>
        <taxon>Bacteria</taxon>
        <taxon>Bacillati</taxon>
        <taxon>Actinomycetota</taxon>
        <taxon>Actinomycetes</taxon>
        <taxon>Mycobacteriales</taxon>
        <taxon>Hoyosellaceae</taxon>
        <taxon>Hoyosella</taxon>
    </lineage>
</organism>
<keyword evidence="3" id="KW-1185">Reference proteome</keyword>
<evidence type="ECO:0000313" key="2">
    <source>
        <dbReference type="EMBL" id="GGC71486.1"/>
    </source>
</evidence>
<reference evidence="2" key="2">
    <citation type="submission" date="2020-09" db="EMBL/GenBank/DDBJ databases">
        <authorList>
            <person name="Sun Q."/>
            <person name="Zhou Y."/>
        </authorList>
    </citation>
    <scope>NUCLEOTIDE SEQUENCE</scope>
    <source>
        <strain evidence="2">CGMCC 1.15478</strain>
    </source>
</reference>